<evidence type="ECO:0000256" key="1">
    <source>
        <dbReference type="ARBA" id="ARBA00004328"/>
    </source>
</evidence>
<evidence type="ECO:0000256" key="7">
    <source>
        <dbReference type="ARBA" id="ARBA00023163"/>
    </source>
</evidence>
<comment type="catalytic activity">
    <reaction evidence="10 11">
        <text>RNA(n) + a ribonucleoside 5'-triphosphate = RNA(n+1) + diphosphate</text>
        <dbReference type="Rhea" id="RHEA:21248"/>
        <dbReference type="Rhea" id="RHEA-COMP:14527"/>
        <dbReference type="Rhea" id="RHEA-COMP:17342"/>
        <dbReference type="ChEBI" id="CHEBI:33019"/>
        <dbReference type="ChEBI" id="CHEBI:61557"/>
        <dbReference type="ChEBI" id="CHEBI:140395"/>
        <dbReference type="EC" id="2.7.7.6"/>
    </reaction>
</comment>
<dbReference type="EMBL" id="KM595078">
    <property type="protein sequence ID" value="AIT70700.1"/>
    <property type="molecule type" value="Genomic_DNA"/>
</dbReference>
<evidence type="ECO:0000256" key="8">
    <source>
        <dbReference type="ARBA" id="ARBA00034678"/>
    </source>
</evidence>
<dbReference type="EC" id="2.7.7.6" evidence="11"/>
<keyword evidence="7 11" id="KW-0804">Transcription</keyword>
<evidence type="ECO:0000313" key="13">
    <source>
        <dbReference type="Proteomes" id="UP000121784"/>
    </source>
</evidence>
<evidence type="ECO:0000313" key="12">
    <source>
        <dbReference type="EMBL" id="AIT70700.1"/>
    </source>
</evidence>
<evidence type="ECO:0000256" key="4">
    <source>
        <dbReference type="ARBA" id="ARBA00022679"/>
    </source>
</evidence>
<evidence type="ECO:0000256" key="3">
    <source>
        <dbReference type="ARBA" id="ARBA00022478"/>
    </source>
</evidence>
<sequence length="185" mass="21211">MNQHNVKYLAKILCLKTEVLRNPYAIISRDILYKYDYDVVYGDLITIITVSHKIESYKIVFQVFNESSIVYTPIENDYGYPIIITSFNQPGHNKIPVNFLYIDVVASDLFPRFVRLTPDEISVVHSVLAIGDGKESLKLPKMLETELSAKILYHKDIPLKIIRFFNGNMVTGVEISDRSIVSVHN</sequence>
<dbReference type="GO" id="GO:0003899">
    <property type="term" value="F:DNA-directed RNA polymerase activity"/>
    <property type="evidence" value="ECO:0007669"/>
    <property type="project" value="UniProtKB-EC"/>
</dbReference>
<dbReference type="InterPro" id="IPR007937">
    <property type="entry name" value="RNA_Pol_22kDa_poxvir"/>
</dbReference>
<keyword evidence="4 11" id="KW-0808">Transferase</keyword>
<evidence type="ECO:0000256" key="11">
    <source>
        <dbReference type="PIRNR" id="PIRNR000744"/>
    </source>
</evidence>
<name>A0A097IVU2_9POXV</name>
<dbReference type="GO" id="GO:0019083">
    <property type="term" value="P:viral transcription"/>
    <property type="evidence" value="ECO:0007669"/>
    <property type="project" value="UniProtKB-UniRule"/>
</dbReference>
<accession>A0A097IVU2</accession>
<evidence type="ECO:0000256" key="6">
    <source>
        <dbReference type="ARBA" id="ARBA00022844"/>
    </source>
</evidence>
<dbReference type="GO" id="GO:0044423">
    <property type="term" value="C:virion component"/>
    <property type="evidence" value="ECO:0007669"/>
    <property type="project" value="UniProtKB-UniRule"/>
</dbReference>
<comment type="subcellular location">
    <subcellularLocation>
        <location evidence="1">Virion</location>
    </subcellularLocation>
</comment>
<dbReference type="PIRSF" id="PIRSF000744">
    <property type="entry name" value="RPO22"/>
    <property type="match status" value="1"/>
</dbReference>
<dbReference type="Pfam" id="PF05273">
    <property type="entry name" value="Pox_RNA_Pol_22"/>
    <property type="match status" value="1"/>
</dbReference>
<dbReference type="GO" id="GO:0000428">
    <property type="term" value="C:DNA-directed RNA polymerase complex"/>
    <property type="evidence" value="ECO:0007669"/>
    <property type="project" value="UniProtKB-UniRule"/>
</dbReference>
<proteinExistence type="inferred from homology"/>
<comment type="similarity">
    <text evidence="2 11">Belongs to the poxviridae DNA-directed RNA polymerase 22 kDa subunit family.</text>
</comment>
<gene>
    <name evidence="12" type="primary">85</name>
</gene>
<evidence type="ECO:0000256" key="5">
    <source>
        <dbReference type="ARBA" id="ARBA00022695"/>
    </source>
</evidence>
<dbReference type="Proteomes" id="UP000121784">
    <property type="component" value="Segment"/>
</dbReference>
<evidence type="ECO:0000256" key="9">
    <source>
        <dbReference type="ARBA" id="ARBA00046483"/>
    </source>
</evidence>
<keyword evidence="3 11" id="KW-0240">DNA-directed RNA polymerase</keyword>
<comment type="subunit">
    <text evidence="9">The DNA-dependent RNA polymerase used for intermediate and late genes expression consists of eight subunits Rpo30/OPG66, Rpo7/OPG90, Rpo22/OPG103, Rpo147/OPG105, Rpo18/OPG119, Rpo19/OPG131, Rpo132/OPG151 and Rpo35/OPG156. The same holoenzyme, with the addition of the transcription-specificity factor OPG109, is used for early gene expression.</text>
</comment>
<organism evidence="12 13">
    <name type="scientific">Cotia virus</name>
    <dbReference type="NCBI Taxonomy" id="39444"/>
    <lineage>
        <taxon>Viruses</taxon>
        <taxon>Varidnaviria</taxon>
        <taxon>Bamfordvirae</taxon>
        <taxon>Nucleocytoviricota</taxon>
        <taxon>Pokkesviricetes</taxon>
        <taxon>Chitovirales</taxon>
        <taxon>Poxviridae</taxon>
        <taxon>Chordopoxvirinae</taxon>
        <taxon>Oryzopoxvirus</taxon>
        <taxon>Oryzopoxvirus cotia</taxon>
    </lineage>
</organism>
<evidence type="ECO:0000256" key="10">
    <source>
        <dbReference type="ARBA" id="ARBA00048552"/>
    </source>
</evidence>
<evidence type="ECO:0000256" key="2">
    <source>
        <dbReference type="ARBA" id="ARBA00008385"/>
    </source>
</evidence>
<dbReference type="GO" id="GO:0003677">
    <property type="term" value="F:DNA binding"/>
    <property type="evidence" value="ECO:0007669"/>
    <property type="project" value="UniProtKB-UniRule"/>
</dbReference>
<keyword evidence="6 11" id="KW-0946">Virion</keyword>
<reference evidence="12 13" key="1">
    <citation type="submission" date="2014-09" db="EMBL/GenBank/DDBJ databases">
        <title>Complete Genome Sequence of the Embu Virus Strain SPAn 880.</title>
        <authorList>
            <person name="Ibrahim M.S."/>
            <person name="Antwerpen M.H."/>
            <person name="Georgi E."/>
            <person name="Vette P."/>
            <person name="Zoeller G."/>
            <person name="Meyer H."/>
        </authorList>
    </citation>
    <scope>NUCLEOTIDE SEQUENCE [LARGE SCALE GENOMIC DNA]</scope>
    <source>
        <strain evidence="12">SPAn880</strain>
    </source>
</reference>
<comment type="function">
    <text evidence="8">Part of the DNA-dependent RNA polymerase which catalyzes the transcription of viral DNA into RNA using the four ribonucleoside triphosphates as substrates. Responsible for the transcription of early, intermediate and late genes. DNA-dependent RNA polymerase associates with the early transcription factor (ETF), itself composed of OPG118 and OPG133, thereby allowing the early genes transcription. Late transcription, and probably also intermediate transcription, require newly synthesized RNA polymerase.</text>
</comment>
<keyword evidence="5 11" id="KW-0548">Nucleotidyltransferase</keyword>
<protein>
    <recommendedName>
        <fullName evidence="11">DNA-directed RNA polymerase subunit</fullName>
        <ecNumber evidence="11">2.7.7.6</ecNumber>
    </recommendedName>
</protein>